<accession>A0A9X4ME01</accession>
<dbReference type="InterPro" id="IPR001623">
    <property type="entry name" value="DnaJ_domain"/>
</dbReference>
<gene>
    <name evidence="3" type="ORF">OLX77_06615</name>
</gene>
<comment type="caution">
    <text evidence="3">The sequence shown here is derived from an EMBL/GenBank/DDBJ whole genome shotgun (WGS) entry which is preliminary data.</text>
</comment>
<dbReference type="EMBL" id="JAPHEH010000001">
    <property type="protein sequence ID" value="MDG4475829.1"/>
    <property type="molecule type" value="Genomic_DNA"/>
</dbReference>
<evidence type="ECO:0000259" key="2">
    <source>
        <dbReference type="PROSITE" id="PS50076"/>
    </source>
</evidence>
<keyword evidence="4" id="KW-1185">Reference proteome</keyword>
<organism evidence="3 4">
    <name type="scientific">Thiovibrio frasassiensis</name>
    <dbReference type="NCBI Taxonomy" id="2984131"/>
    <lineage>
        <taxon>Bacteria</taxon>
        <taxon>Pseudomonadati</taxon>
        <taxon>Thermodesulfobacteriota</taxon>
        <taxon>Desulfobulbia</taxon>
        <taxon>Desulfobulbales</taxon>
        <taxon>Thiovibrionaceae</taxon>
        <taxon>Thiovibrio</taxon>
    </lineage>
</organism>
<feature type="domain" description="J" evidence="2">
    <location>
        <begin position="11"/>
        <end position="75"/>
    </location>
</feature>
<proteinExistence type="predicted"/>
<evidence type="ECO:0000313" key="3">
    <source>
        <dbReference type="EMBL" id="MDG4475829.1"/>
    </source>
</evidence>
<sequence length="111" mass="12910">MTNDEWKKIVEAKTLLGLPDHATLAEIKKAFRRLSKEHHPDLAHHRDAGQDQGDGPRLEMHRLTEAYQILLEYGKKYRIPLVPGEDQPLEGEDWWMERFGEDPLWGPGRNS</sequence>
<dbReference type="SMART" id="SM00271">
    <property type="entry name" value="DnaJ"/>
    <property type="match status" value="1"/>
</dbReference>
<evidence type="ECO:0000256" key="1">
    <source>
        <dbReference type="SAM" id="MobiDB-lite"/>
    </source>
</evidence>
<dbReference type="RefSeq" id="WP_307632803.1">
    <property type="nucleotide sequence ID" value="NZ_JAPHEH010000001.1"/>
</dbReference>
<feature type="region of interest" description="Disordered" evidence="1">
    <location>
        <begin position="35"/>
        <end position="56"/>
    </location>
</feature>
<name>A0A9X4ME01_9BACT</name>
<evidence type="ECO:0000313" key="4">
    <source>
        <dbReference type="Proteomes" id="UP001154240"/>
    </source>
</evidence>
<dbReference type="PROSITE" id="PS50076">
    <property type="entry name" value="DNAJ_2"/>
    <property type="match status" value="1"/>
</dbReference>
<dbReference type="InterPro" id="IPR050817">
    <property type="entry name" value="DjlA_DnaK_co-chaperone"/>
</dbReference>
<dbReference type="Proteomes" id="UP001154240">
    <property type="component" value="Unassembled WGS sequence"/>
</dbReference>
<dbReference type="SUPFAM" id="SSF46565">
    <property type="entry name" value="Chaperone J-domain"/>
    <property type="match status" value="1"/>
</dbReference>
<dbReference type="InterPro" id="IPR036869">
    <property type="entry name" value="J_dom_sf"/>
</dbReference>
<dbReference type="AlphaFoldDB" id="A0A9X4ME01"/>
<dbReference type="PANTHER" id="PTHR24074">
    <property type="entry name" value="CO-CHAPERONE PROTEIN DJLA"/>
    <property type="match status" value="1"/>
</dbReference>
<reference evidence="3" key="1">
    <citation type="journal article" date="2022" name="bioRxiv">
        <title>Thiovibrio frasassiensisgen. nov., sp. nov., an autotrophic, elemental sulfur disproportionating bacterium isolated from sulfidic karst sediment, and proposal of Thiovibrionaceae fam. nov.</title>
        <authorList>
            <person name="Aronson H."/>
            <person name="Thomas C."/>
            <person name="Bhattacharyya M."/>
            <person name="Eckstein S."/>
            <person name="Jensen S."/>
            <person name="Barco R."/>
            <person name="Macalady J."/>
            <person name="Amend J."/>
        </authorList>
    </citation>
    <scope>NUCLEOTIDE SEQUENCE</scope>
    <source>
        <strain evidence="3">RS19-109</strain>
    </source>
</reference>
<dbReference type="CDD" id="cd06257">
    <property type="entry name" value="DnaJ"/>
    <property type="match status" value="1"/>
</dbReference>
<dbReference type="Pfam" id="PF00226">
    <property type="entry name" value="DnaJ"/>
    <property type="match status" value="1"/>
</dbReference>
<reference evidence="3" key="2">
    <citation type="submission" date="2022-10" db="EMBL/GenBank/DDBJ databases">
        <authorList>
            <person name="Aronson H.S."/>
        </authorList>
    </citation>
    <scope>NUCLEOTIDE SEQUENCE</scope>
    <source>
        <strain evidence="3">RS19-109</strain>
    </source>
</reference>
<feature type="compositionally biased region" description="Basic and acidic residues" evidence="1">
    <location>
        <begin position="37"/>
        <end position="56"/>
    </location>
</feature>
<dbReference type="Gene3D" id="1.10.287.110">
    <property type="entry name" value="DnaJ domain"/>
    <property type="match status" value="1"/>
</dbReference>
<dbReference type="PRINTS" id="PR00625">
    <property type="entry name" value="JDOMAIN"/>
</dbReference>
<protein>
    <submittedName>
        <fullName evidence="3">J domain-containing protein</fullName>
    </submittedName>
</protein>